<proteinExistence type="predicted"/>
<keyword evidence="3" id="KW-1185">Reference proteome</keyword>
<accession>A0ABR0CCF1</accession>
<comment type="caution">
    <text evidence="2">The sequence shown here is derived from an EMBL/GenBank/DDBJ whole genome shotgun (WGS) entry which is preliminary data.</text>
</comment>
<gene>
    <name evidence="2" type="ORF">Purlil1_1582</name>
</gene>
<feature type="compositionally biased region" description="Polar residues" evidence="1">
    <location>
        <begin position="123"/>
        <end position="137"/>
    </location>
</feature>
<protein>
    <submittedName>
        <fullName evidence="2">Uncharacterized protein</fullName>
    </submittedName>
</protein>
<evidence type="ECO:0000313" key="3">
    <source>
        <dbReference type="Proteomes" id="UP001287286"/>
    </source>
</evidence>
<reference evidence="2 3" key="1">
    <citation type="journal article" date="2024" name="Microbiol. Resour. Announc.">
        <title>Genome annotations for the ascomycete fungi Trichoderma harzianum, Trichoderma aggressivum, and Purpureocillium lilacinum.</title>
        <authorList>
            <person name="Beijen E.P.W."/>
            <person name="Ohm R.A."/>
        </authorList>
    </citation>
    <scope>NUCLEOTIDE SEQUENCE [LARGE SCALE GENOMIC DNA]</scope>
    <source>
        <strain evidence="2 3">CBS 150709</strain>
    </source>
</reference>
<feature type="region of interest" description="Disordered" evidence="1">
    <location>
        <begin position="99"/>
        <end position="153"/>
    </location>
</feature>
<name>A0ABR0CCF1_PURLI</name>
<organism evidence="2 3">
    <name type="scientific">Purpureocillium lilacinum</name>
    <name type="common">Paecilomyces lilacinus</name>
    <dbReference type="NCBI Taxonomy" id="33203"/>
    <lineage>
        <taxon>Eukaryota</taxon>
        <taxon>Fungi</taxon>
        <taxon>Dikarya</taxon>
        <taxon>Ascomycota</taxon>
        <taxon>Pezizomycotina</taxon>
        <taxon>Sordariomycetes</taxon>
        <taxon>Hypocreomycetidae</taxon>
        <taxon>Hypocreales</taxon>
        <taxon>Ophiocordycipitaceae</taxon>
        <taxon>Purpureocillium</taxon>
    </lineage>
</organism>
<dbReference type="Proteomes" id="UP001287286">
    <property type="component" value="Unassembled WGS sequence"/>
</dbReference>
<evidence type="ECO:0000313" key="2">
    <source>
        <dbReference type="EMBL" id="KAK4094091.1"/>
    </source>
</evidence>
<sequence>MSQRREAGPDGIKSIGSDRLLAVRLFAWAALLKSFPRAGARRVHHCVQASKQHQAKDLEQGYGLACQTRHPKGRPVIPRPPPLQGIMVDLSASLRFAKSNPTARPVGRGESLSKTSRLAARTNMPSSRTNRQVQSGHQPDRPSSSRDDNVHEPLGGAAVTAADMQTRLTVSCAPGDMCRGVRRWREASDRVLTGGRERSLRGRVVCESAAPMCTGHVARSRFSVSTMNGSRDARGEEIR</sequence>
<evidence type="ECO:0000256" key="1">
    <source>
        <dbReference type="SAM" id="MobiDB-lite"/>
    </source>
</evidence>
<feature type="compositionally biased region" description="Basic and acidic residues" evidence="1">
    <location>
        <begin position="138"/>
        <end position="151"/>
    </location>
</feature>
<dbReference type="EMBL" id="JAWRVI010000004">
    <property type="protein sequence ID" value="KAK4094091.1"/>
    <property type="molecule type" value="Genomic_DNA"/>
</dbReference>